<proteinExistence type="predicted"/>
<dbReference type="Proteomes" id="UP001576784">
    <property type="component" value="Unassembled WGS sequence"/>
</dbReference>
<dbReference type="SUPFAM" id="SSF51182">
    <property type="entry name" value="RmlC-like cupins"/>
    <property type="match status" value="1"/>
</dbReference>
<dbReference type="RefSeq" id="WP_413266537.1">
    <property type="nucleotide sequence ID" value="NZ_JBHFNR010000224.1"/>
</dbReference>
<sequence length="64" mass="7239">MPNFIEKIGDCILSAGNIICLMPDAIHHVEAIANTPTISFNLYGETNYEQRFEYAPFNCLVNNF</sequence>
<reference evidence="1 2" key="1">
    <citation type="submission" date="2024-09" db="EMBL/GenBank/DDBJ databases">
        <title>Floridaenema gen nov. (Aerosakkonemataceae, Aerosakkonematales ord. nov., Cyanobacteria) from benthic tropical and subtropical fresh waters, with the description of four new species.</title>
        <authorList>
            <person name="Moretto J.A."/>
            <person name="Berthold D.E."/>
            <person name="Lefler F.W."/>
            <person name="Huang I.-S."/>
            <person name="Laughinghouse H. IV."/>
        </authorList>
    </citation>
    <scope>NUCLEOTIDE SEQUENCE [LARGE SCALE GENOMIC DNA]</scope>
    <source>
        <strain evidence="1 2">BLCC-F50</strain>
    </source>
</reference>
<gene>
    <name evidence="1" type="ORF">ACE1CI_28730</name>
</gene>
<dbReference type="InterPro" id="IPR011051">
    <property type="entry name" value="RmlC_Cupin_sf"/>
</dbReference>
<keyword evidence="2" id="KW-1185">Reference proteome</keyword>
<name>A0ABV4XYX9_9CYAN</name>
<dbReference type="EMBL" id="JBHFNR010000224">
    <property type="protein sequence ID" value="MFB2896918.1"/>
    <property type="molecule type" value="Genomic_DNA"/>
</dbReference>
<organism evidence="1 2">
    <name type="scientific">Floridaenema flaviceps BLCC-F50</name>
    <dbReference type="NCBI Taxonomy" id="3153642"/>
    <lineage>
        <taxon>Bacteria</taxon>
        <taxon>Bacillati</taxon>
        <taxon>Cyanobacteriota</taxon>
        <taxon>Cyanophyceae</taxon>
        <taxon>Oscillatoriophycideae</taxon>
        <taxon>Aerosakkonematales</taxon>
        <taxon>Aerosakkonemataceae</taxon>
        <taxon>Floridanema</taxon>
        <taxon>Floridanema flaviceps</taxon>
    </lineage>
</organism>
<evidence type="ECO:0000313" key="2">
    <source>
        <dbReference type="Proteomes" id="UP001576784"/>
    </source>
</evidence>
<comment type="caution">
    <text evidence="1">The sequence shown here is derived from an EMBL/GenBank/DDBJ whole genome shotgun (WGS) entry which is preliminary data.</text>
</comment>
<protein>
    <submittedName>
        <fullName evidence="1">Uncharacterized protein</fullName>
    </submittedName>
</protein>
<evidence type="ECO:0000313" key="1">
    <source>
        <dbReference type="EMBL" id="MFB2896918.1"/>
    </source>
</evidence>
<accession>A0ABV4XYX9</accession>